<name>A0A0R1WEE7_9LACO</name>
<proteinExistence type="predicted"/>
<dbReference type="EMBL" id="AZGE01000006">
    <property type="protein sequence ID" value="KRM15981.1"/>
    <property type="molecule type" value="Genomic_DNA"/>
</dbReference>
<organism evidence="1 2">
    <name type="scientific">Limosilactobacillus oris DSM 4864</name>
    <dbReference type="NCBI Taxonomy" id="1423779"/>
    <lineage>
        <taxon>Bacteria</taxon>
        <taxon>Bacillati</taxon>
        <taxon>Bacillota</taxon>
        <taxon>Bacilli</taxon>
        <taxon>Lactobacillales</taxon>
        <taxon>Lactobacillaceae</taxon>
        <taxon>Limosilactobacillus</taxon>
    </lineage>
</organism>
<evidence type="ECO:0008006" key="3">
    <source>
        <dbReference type="Google" id="ProtNLM"/>
    </source>
</evidence>
<reference evidence="1 2" key="1">
    <citation type="journal article" date="2015" name="Genome Announc.">
        <title>Expanding the biotechnology potential of lactobacilli through comparative genomics of 213 strains and associated genera.</title>
        <authorList>
            <person name="Sun Z."/>
            <person name="Harris H.M."/>
            <person name="McCann A."/>
            <person name="Guo C."/>
            <person name="Argimon S."/>
            <person name="Zhang W."/>
            <person name="Yang X."/>
            <person name="Jeffery I.B."/>
            <person name="Cooney J.C."/>
            <person name="Kagawa T.F."/>
            <person name="Liu W."/>
            <person name="Song Y."/>
            <person name="Salvetti E."/>
            <person name="Wrobel A."/>
            <person name="Rasinkangas P."/>
            <person name="Parkhill J."/>
            <person name="Rea M.C."/>
            <person name="O'Sullivan O."/>
            <person name="Ritari J."/>
            <person name="Douillard F.P."/>
            <person name="Paul Ross R."/>
            <person name="Yang R."/>
            <person name="Briner A.E."/>
            <person name="Felis G.E."/>
            <person name="de Vos W.M."/>
            <person name="Barrangou R."/>
            <person name="Klaenhammer T.R."/>
            <person name="Caufield P.W."/>
            <person name="Cui Y."/>
            <person name="Zhang H."/>
            <person name="O'Toole P.W."/>
        </authorList>
    </citation>
    <scope>NUCLEOTIDE SEQUENCE [LARGE SCALE GENOMIC DNA]</scope>
    <source>
        <strain evidence="1 2">DSM 4864</strain>
    </source>
</reference>
<dbReference type="AlphaFoldDB" id="A0A0R1WEE7"/>
<dbReference type="PATRIC" id="fig|1423779.3.peg.1722"/>
<sequence length="148" mass="17639">MLSLLFNRKKWTRDMQNPFGNNNNNDQNPFNLNNLPLPPNYTKIVNDQGDIRIAKVGISWTTLWFGPLPALFRGDYYNFLLIIVLDLDYALVALFFGLNWLLEFPIPSVVFAFFYNMMYFRHLFNKGYRPADERSRQILTNARYWKEK</sequence>
<gene>
    <name evidence="1" type="ORF">FC49_GL001662</name>
</gene>
<accession>A0A0R1WEE7</accession>
<comment type="caution">
    <text evidence="1">The sequence shown here is derived from an EMBL/GenBank/DDBJ whole genome shotgun (WGS) entry which is preliminary data.</text>
</comment>
<evidence type="ECO:0000313" key="1">
    <source>
        <dbReference type="EMBL" id="KRM15981.1"/>
    </source>
</evidence>
<protein>
    <recommendedName>
        <fullName evidence="3">DUF2628 domain-containing protein</fullName>
    </recommendedName>
</protein>
<evidence type="ECO:0000313" key="2">
    <source>
        <dbReference type="Proteomes" id="UP000050973"/>
    </source>
</evidence>
<dbReference type="Proteomes" id="UP000050973">
    <property type="component" value="Unassembled WGS sequence"/>
</dbReference>